<dbReference type="Pfam" id="PF07690">
    <property type="entry name" value="MFS_1"/>
    <property type="match status" value="1"/>
</dbReference>
<keyword evidence="4 7" id="KW-0812">Transmembrane</keyword>
<evidence type="ECO:0000256" key="7">
    <source>
        <dbReference type="SAM" id="Phobius"/>
    </source>
</evidence>
<dbReference type="InterPro" id="IPR011701">
    <property type="entry name" value="MFS"/>
</dbReference>
<accession>A0A1T4P4Y6</accession>
<proteinExistence type="predicted"/>
<dbReference type="NCBIfam" id="TIGR00711">
    <property type="entry name" value="efflux_EmrB"/>
    <property type="match status" value="1"/>
</dbReference>
<feature type="transmembrane region" description="Helical" evidence="7">
    <location>
        <begin position="234"/>
        <end position="252"/>
    </location>
</feature>
<dbReference type="Gene3D" id="1.20.1720.10">
    <property type="entry name" value="Multidrug resistance protein D"/>
    <property type="match status" value="1"/>
</dbReference>
<dbReference type="Proteomes" id="UP000190328">
    <property type="component" value="Unassembled WGS sequence"/>
</dbReference>
<dbReference type="OrthoDB" id="9812221at2"/>
<keyword evidence="3" id="KW-1003">Cell membrane</keyword>
<feature type="transmembrane region" description="Helical" evidence="7">
    <location>
        <begin position="202"/>
        <end position="222"/>
    </location>
</feature>
<dbReference type="STRING" id="263852.SAMN02745116_01663"/>
<feature type="transmembrane region" description="Helical" evidence="7">
    <location>
        <begin position="58"/>
        <end position="75"/>
    </location>
</feature>
<feature type="transmembrane region" description="Helical" evidence="7">
    <location>
        <begin position="140"/>
        <end position="162"/>
    </location>
</feature>
<feature type="transmembrane region" description="Helical" evidence="7">
    <location>
        <begin position="362"/>
        <end position="384"/>
    </location>
</feature>
<feature type="transmembrane region" description="Helical" evidence="7">
    <location>
        <begin position="82"/>
        <end position="101"/>
    </location>
</feature>
<comment type="subcellular location">
    <subcellularLocation>
        <location evidence="1">Cell membrane</location>
        <topology evidence="1">Multi-pass membrane protein</topology>
    </subcellularLocation>
</comment>
<evidence type="ECO:0000256" key="1">
    <source>
        <dbReference type="ARBA" id="ARBA00004651"/>
    </source>
</evidence>
<feature type="domain" description="Major facilitator superfamily (MFS) profile" evidence="8">
    <location>
        <begin position="16"/>
        <end position="458"/>
    </location>
</feature>
<sequence length="464" mass="50494">MKNKQQEQLPKTILATAWAIALGAIAPMLDATMVNIAIDQLTKDFQTNLNMVQWSVTGYTLALAVTVSISGWLMNRLNGKKVFILATLIFGVTSVLAGVSWSVESFIFFRLLQGAAAGVITPLMFTLLVKVAGKERVGRVMAIVSMPMIFGPIFAPVLAGFIVQVLSWRWIFFLNVFVTLFATPLMKKNIPDFAPFNRKSRLDFFGIFCLSIMSVGLIYGLTKAADTASLLNQSTVIFCGIGCSFLAIYVFYNSLRKNKTVLPLKLFTYQGFASASIGLFLANIAIMGPMLILPLFFQRSFHFNAIMSAFALIPQGVGMLATRRMIGRKIDQFGSKRVVQISLPLALVSVFPLLFVTEKTSMVVLVIVLFIRGASVGGLTLPLMSEAYIGLNDELLADAGVGINIIENLGACFGTALLATIVATFPKDDIQGFHAGFLFSAIALVLMIPTSFFLTGKQGYTKNA</sequence>
<keyword evidence="10" id="KW-1185">Reference proteome</keyword>
<dbReference type="Gene3D" id="1.20.1250.20">
    <property type="entry name" value="MFS general substrate transporter like domains"/>
    <property type="match status" value="1"/>
</dbReference>
<dbReference type="PANTHER" id="PTHR42718:SF46">
    <property type="entry name" value="BLR6921 PROTEIN"/>
    <property type="match status" value="1"/>
</dbReference>
<dbReference type="InterPro" id="IPR004638">
    <property type="entry name" value="EmrB-like"/>
</dbReference>
<gene>
    <name evidence="9" type="ORF">SAMN02745116_01663</name>
</gene>
<dbReference type="RefSeq" id="WP_078807603.1">
    <property type="nucleotide sequence ID" value="NZ_FUXI01000018.1"/>
</dbReference>
<evidence type="ECO:0000259" key="8">
    <source>
        <dbReference type="PROSITE" id="PS50850"/>
    </source>
</evidence>
<dbReference type="PROSITE" id="PS50850">
    <property type="entry name" value="MFS"/>
    <property type="match status" value="1"/>
</dbReference>
<dbReference type="SUPFAM" id="SSF103473">
    <property type="entry name" value="MFS general substrate transporter"/>
    <property type="match status" value="1"/>
</dbReference>
<evidence type="ECO:0000256" key="6">
    <source>
        <dbReference type="ARBA" id="ARBA00023136"/>
    </source>
</evidence>
<dbReference type="AlphaFoldDB" id="A0A1T4P4Y6"/>
<evidence type="ECO:0000313" key="10">
    <source>
        <dbReference type="Proteomes" id="UP000190328"/>
    </source>
</evidence>
<dbReference type="PANTHER" id="PTHR42718">
    <property type="entry name" value="MAJOR FACILITATOR SUPERFAMILY MULTIDRUG TRANSPORTER MFSC"/>
    <property type="match status" value="1"/>
</dbReference>
<keyword evidence="6 7" id="KW-0472">Membrane</keyword>
<dbReference type="InterPro" id="IPR020846">
    <property type="entry name" value="MFS_dom"/>
</dbReference>
<evidence type="ECO:0000256" key="4">
    <source>
        <dbReference type="ARBA" id="ARBA00022692"/>
    </source>
</evidence>
<name>A0A1T4P4Y6_9ENTE</name>
<evidence type="ECO:0000256" key="2">
    <source>
        <dbReference type="ARBA" id="ARBA00022448"/>
    </source>
</evidence>
<organism evidence="9 10">
    <name type="scientific">Pilibacter termitis</name>
    <dbReference type="NCBI Taxonomy" id="263852"/>
    <lineage>
        <taxon>Bacteria</taxon>
        <taxon>Bacillati</taxon>
        <taxon>Bacillota</taxon>
        <taxon>Bacilli</taxon>
        <taxon>Lactobacillales</taxon>
        <taxon>Enterococcaceae</taxon>
        <taxon>Pilibacter</taxon>
    </lineage>
</organism>
<keyword evidence="2" id="KW-0813">Transport</keyword>
<protein>
    <submittedName>
        <fullName evidence="9">Drug resistance transporter, EmrB/QacA subfamily</fullName>
    </submittedName>
</protein>
<dbReference type="GO" id="GO:0005886">
    <property type="term" value="C:plasma membrane"/>
    <property type="evidence" value="ECO:0007669"/>
    <property type="project" value="UniProtKB-SubCell"/>
</dbReference>
<feature type="transmembrane region" description="Helical" evidence="7">
    <location>
        <begin position="107"/>
        <end position="128"/>
    </location>
</feature>
<feature type="transmembrane region" description="Helical" evidence="7">
    <location>
        <begin position="338"/>
        <end position="356"/>
    </location>
</feature>
<evidence type="ECO:0000256" key="5">
    <source>
        <dbReference type="ARBA" id="ARBA00022989"/>
    </source>
</evidence>
<feature type="transmembrane region" description="Helical" evidence="7">
    <location>
        <begin position="405"/>
        <end position="426"/>
    </location>
</feature>
<keyword evidence="5 7" id="KW-1133">Transmembrane helix</keyword>
<dbReference type="InterPro" id="IPR036259">
    <property type="entry name" value="MFS_trans_sf"/>
</dbReference>
<reference evidence="9 10" key="1">
    <citation type="submission" date="2017-02" db="EMBL/GenBank/DDBJ databases">
        <authorList>
            <person name="Peterson S.W."/>
        </authorList>
    </citation>
    <scope>NUCLEOTIDE SEQUENCE [LARGE SCALE GENOMIC DNA]</scope>
    <source>
        <strain evidence="9 10">ATCC BAA-1030</strain>
    </source>
</reference>
<evidence type="ECO:0000256" key="3">
    <source>
        <dbReference type="ARBA" id="ARBA00022475"/>
    </source>
</evidence>
<feature type="transmembrane region" description="Helical" evidence="7">
    <location>
        <begin position="272"/>
        <end position="297"/>
    </location>
</feature>
<evidence type="ECO:0000313" key="9">
    <source>
        <dbReference type="EMBL" id="SJZ86660.1"/>
    </source>
</evidence>
<feature type="transmembrane region" description="Helical" evidence="7">
    <location>
        <begin position="168"/>
        <end position="186"/>
    </location>
</feature>
<dbReference type="EMBL" id="FUXI01000018">
    <property type="protein sequence ID" value="SJZ86660.1"/>
    <property type="molecule type" value="Genomic_DNA"/>
</dbReference>
<feature type="transmembrane region" description="Helical" evidence="7">
    <location>
        <begin position="432"/>
        <end position="454"/>
    </location>
</feature>
<feature type="transmembrane region" description="Helical" evidence="7">
    <location>
        <begin position="12"/>
        <end position="38"/>
    </location>
</feature>
<feature type="transmembrane region" description="Helical" evidence="7">
    <location>
        <begin position="303"/>
        <end position="326"/>
    </location>
</feature>
<dbReference type="GO" id="GO:0022857">
    <property type="term" value="F:transmembrane transporter activity"/>
    <property type="evidence" value="ECO:0007669"/>
    <property type="project" value="InterPro"/>
</dbReference>